<gene>
    <name evidence="2" type="ORF">MPC4_120065</name>
    <name evidence="1" type="ORF">MTUNDRAET4_1236</name>
</gene>
<evidence type="ECO:0000313" key="3">
    <source>
        <dbReference type="Proteomes" id="UP000294360"/>
    </source>
</evidence>
<proteinExistence type="predicted"/>
<accession>A0A4V6IME1</accession>
<dbReference type="Proteomes" id="UP000294360">
    <property type="component" value="Chromosome"/>
</dbReference>
<reference evidence="1 3" key="1">
    <citation type="submission" date="2019-03" db="EMBL/GenBank/DDBJ databases">
        <authorList>
            <person name="Kox A.R. M."/>
        </authorList>
    </citation>
    <scope>NUCLEOTIDE SEQUENCE [LARGE SCALE GENOMIC DNA]</scope>
    <source>
        <strain evidence="1">MTUNDRAET4 annotated genome</strain>
    </source>
</reference>
<evidence type="ECO:0000313" key="1">
    <source>
        <dbReference type="EMBL" id="VFU08129.1"/>
    </source>
</evidence>
<dbReference type="EMBL" id="CABFMQ020000024">
    <property type="protein sequence ID" value="VTZ48940.1"/>
    <property type="molecule type" value="Genomic_DNA"/>
</dbReference>
<keyword evidence="4" id="KW-1185">Reference proteome</keyword>
<protein>
    <submittedName>
        <fullName evidence="1">Uncharacterized protein</fullName>
    </submittedName>
</protein>
<evidence type="ECO:0000313" key="2">
    <source>
        <dbReference type="EMBL" id="VTZ48940.1"/>
    </source>
</evidence>
<reference evidence="2 4" key="2">
    <citation type="submission" date="2019-05" db="EMBL/GenBank/DDBJ databases">
        <authorList>
            <person name="Farhan Ul Haque M."/>
        </authorList>
    </citation>
    <scope>NUCLEOTIDE SEQUENCE [LARGE SCALE GENOMIC DNA]</scope>
    <source>
        <strain evidence="2">2</strain>
    </source>
</reference>
<dbReference type="Proteomes" id="UP000485880">
    <property type="component" value="Unassembled WGS sequence"/>
</dbReference>
<name>A0A4V6IME1_METTU</name>
<sequence>MTNGVLPDFGRHAELPPRDRGHLRDAIKKLAARTGEAEASC</sequence>
<dbReference type="EMBL" id="LR536450">
    <property type="protein sequence ID" value="VFU08129.1"/>
    <property type="molecule type" value="Genomic_DNA"/>
</dbReference>
<dbReference type="AlphaFoldDB" id="A0A4V6IME1"/>
<organism evidence="1 3">
    <name type="scientific">Methylocella tundrae</name>
    <dbReference type="NCBI Taxonomy" id="227605"/>
    <lineage>
        <taxon>Bacteria</taxon>
        <taxon>Pseudomonadati</taxon>
        <taxon>Pseudomonadota</taxon>
        <taxon>Alphaproteobacteria</taxon>
        <taxon>Hyphomicrobiales</taxon>
        <taxon>Beijerinckiaceae</taxon>
        <taxon>Methylocella</taxon>
    </lineage>
</organism>
<evidence type="ECO:0000313" key="4">
    <source>
        <dbReference type="Proteomes" id="UP000485880"/>
    </source>
</evidence>
<dbReference type="KEGG" id="mtun:MTUNDRAET4_1236"/>